<reference evidence="1 2" key="1">
    <citation type="journal article" date="2022" name="Nat. Genet.">
        <title>Improved pea reference genome and pan-genome highlight genomic features and evolutionary characteristics.</title>
        <authorList>
            <person name="Yang T."/>
            <person name="Liu R."/>
            <person name="Luo Y."/>
            <person name="Hu S."/>
            <person name="Wang D."/>
            <person name="Wang C."/>
            <person name="Pandey M.K."/>
            <person name="Ge S."/>
            <person name="Xu Q."/>
            <person name="Li N."/>
            <person name="Li G."/>
            <person name="Huang Y."/>
            <person name="Saxena R.K."/>
            <person name="Ji Y."/>
            <person name="Li M."/>
            <person name="Yan X."/>
            <person name="He Y."/>
            <person name="Liu Y."/>
            <person name="Wang X."/>
            <person name="Xiang C."/>
            <person name="Varshney R.K."/>
            <person name="Ding H."/>
            <person name="Gao S."/>
            <person name="Zong X."/>
        </authorList>
    </citation>
    <scope>NUCLEOTIDE SEQUENCE [LARGE SCALE GENOMIC DNA]</scope>
    <source>
        <strain evidence="1 2">cv. Zhongwan 6</strain>
    </source>
</reference>
<dbReference type="EMBL" id="JAMSHJ010000005">
    <property type="protein sequence ID" value="KAI5409629.1"/>
    <property type="molecule type" value="Genomic_DNA"/>
</dbReference>
<organism evidence="1 2">
    <name type="scientific">Pisum sativum</name>
    <name type="common">Garden pea</name>
    <name type="synonym">Lathyrus oleraceus</name>
    <dbReference type="NCBI Taxonomy" id="3888"/>
    <lineage>
        <taxon>Eukaryota</taxon>
        <taxon>Viridiplantae</taxon>
        <taxon>Streptophyta</taxon>
        <taxon>Embryophyta</taxon>
        <taxon>Tracheophyta</taxon>
        <taxon>Spermatophyta</taxon>
        <taxon>Magnoliopsida</taxon>
        <taxon>eudicotyledons</taxon>
        <taxon>Gunneridae</taxon>
        <taxon>Pentapetalae</taxon>
        <taxon>rosids</taxon>
        <taxon>fabids</taxon>
        <taxon>Fabales</taxon>
        <taxon>Fabaceae</taxon>
        <taxon>Papilionoideae</taxon>
        <taxon>50 kb inversion clade</taxon>
        <taxon>NPAAA clade</taxon>
        <taxon>Hologalegina</taxon>
        <taxon>IRL clade</taxon>
        <taxon>Fabeae</taxon>
        <taxon>Lathyrus</taxon>
    </lineage>
</organism>
<dbReference type="AlphaFoldDB" id="A0A9D5AJF6"/>
<keyword evidence="2" id="KW-1185">Reference proteome</keyword>
<evidence type="ECO:0000313" key="1">
    <source>
        <dbReference type="EMBL" id="KAI5409629.1"/>
    </source>
</evidence>
<dbReference type="Proteomes" id="UP001058974">
    <property type="component" value="Chromosome 5"/>
</dbReference>
<protein>
    <submittedName>
        <fullName evidence="1">Uncharacterized protein</fullName>
    </submittedName>
</protein>
<accession>A0A9D5AJF6</accession>
<name>A0A9D5AJF6_PEA</name>
<proteinExistence type="predicted"/>
<comment type="caution">
    <text evidence="1">The sequence shown here is derived from an EMBL/GenBank/DDBJ whole genome shotgun (WGS) entry which is preliminary data.</text>
</comment>
<gene>
    <name evidence="1" type="ORF">KIW84_055169</name>
</gene>
<sequence>MRKLKNFINVARNEYAVVEGSSDSKLSMCVRLWAAKPIGMFLTSVWNSLQNDVGRNSYEDNLPTSFYDAKGWCRIGFRVFGIPGRPSGKKNVHWLTQKELLAAHVHVLINCVEVKPYLEAFNTSYFQSTGEHPNTSDTHAYFPAWSKSSCHALLHLLKK</sequence>
<evidence type="ECO:0000313" key="2">
    <source>
        <dbReference type="Proteomes" id="UP001058974"/>
    </source>
</evidence>
<dbReference type="Gramene" id="Psat05G0516900-T1">
    <property type="protein sequence ID" value="KAI5409629.1"/>
    <property type="gene ID" value="KIW84_055169"/>
</dbReference>